<organism evidence="1 2">
    <name type="scientific">Rhamnella rubrinervis</name>
    <dbReference type="NCBI Taxonomy" id="2594499"/>
    <lineage>
        <taxon>Eukaryota</taxon>
        <taxon>Viridiplantae</taxon>
        <taxon>Streptophyta</taxon>
        <taxon>Embryophyta</taxon>
        <taxon>Tracheophyta</taxon>
        <taxon>Spermatophyta</taxon>
        <taxon>Magnoliopsida</taxon>
        <taxon>eudicotyledons</taxon>
        <taxon>Gunneridae</taxon>
        <taxon>Pentapetalae</taxon>
        <taxon>rosids</taxon>
        <taxon>fabids</taxon>
        <taxon>Rosales</taxon>
        <taxon>Rhamnaceae</taxon>
        <taxon>rhamnoid group</taxon>
        <taxon>Rhamneae</taxon>
        <taxon>Rhamnella</taxon>
    </lineage>
</organism>
<comment type="caution">
    <text evidence="1">The sequence shown here is derived from an EMBL/GenBank/DDBJ whole genome shotgun (WGS) entry which is preliminary data.</text>
</comment>
<protein>
    <submittedName>
        <fullName evidence="1">Uncharacterized protein</fullName>
    </submittedName>
</protein>
<evidence type="ECO:0000313" key="1">
    <source>
        <dbReference type="EMBL" id="KAF3452225.1"/>
    </source>
</evidence>
<dbReference type="Proteomes" id="UP000796880">
    <property type="component" value="Unassembled WGS sequence"/>
</dbReference>
<reference evidence="1" key="1">
    <citation type="submission" date="2020-03" db="EMBL/GenBank/DDBJ databases">
        <title>A high-quality chromosome-level genome assembly of a woody plant with both climbing and erect habits, Rhamnella rubrinervis.</title>
        <authorList>
            <person name="Lu Z."/>
            <person name="Yang Y."/>
            <person name="Zhu X."/>
            <person name="Sun Y."/>
        </authorList>
    </citation>
    <scope>NUCLEOTIDE SEQUENCE</scope>
    <source>
        <strain evidence="1">BYM</strain>
        <tissue evidence="1">Leaf</tissue>
    </source>
</reference>
<proteinExistence type="predicted"/>
<dbReference type="EMBL" id="VOIH02000003">
    <property type="protein sequence ID" value="KAF3452225.1"/>
    <property type="molecule type" value="Genomic_DNA"/>
</dbReference>
<keyword evidence="2" id="KW-1185">Reference proteome</keyword>
<gene>
    <name evidence="1" type="ORF">FNV43_RR08323</name>
</gene>
<dbReference type="AlphaFoldDB" id="A0A8K0MNU3"/>
<evidence type="ECO:0000313" key="2">
    <source>
        <dbReference type="Proteomes" id="UP000796880"/>
    </source>
</evidence>
<accession>A0A8K0MNU3</accession>
<name>A0A8K0MNU3_9ROSA</name>
<sequence length="132" mass="15110">MHVGRHKAPSPEMNWGADSSSAIILERRLLGHHPLTLIAEILFNIILDDIDQEIEVRLPKLKYARYQDEIFIPIYQKEKEQSYYKALNEILNKCYLLSPTLERAVRGGEPIPFSGGFILINNDGKTKIEYAG</sequence>